<dbReference type="CTD" id="20248175"/>
<dbReference type="HOGENOM" id="CLU_070481_0_0_1"/>
<dbReference type="InterPro" id="IPR011047">
    <property type="entry name" value="Quinoprotein_ADH-like_sf"/>
</dbReference>
<dbReference type="GO" id="GO:0031122">
    <property type="term" value="P:cytoplasmic microtubule organization"/>
    <property type="evidence" value="ECO:0007669"/>
    <property type="project" value="TreeGrafter"/>
</dbReference>
<evidence type="ECO:0000313" key="1">
    <source>
        <dbReference type="EMBL" id="ESP04961.1"/>
    </source>
</evidence>
<dbReference type="STRING" id="225164.V4BBL9"/>
<reference evidence="1 2" key="1">
    <citation type="journal article" date="2013" name="Nature">
        <title>Insights into bilaterian evolution from three spiralian genomes.</title>
        <authorList>
            <person name="Simakov O."/>
            <person name="Marletaz F."/>
            <person name="Cho S.J."/>
            <person name="Edsinger-Gonzales E."/>
            <person name="Havlak P."/>
            <person name="Hellsten U."/>
            <person name="Kuo D.H."/>
            <person name="Larsson T."/>
            <person name="Lv J."/>
            <person name="Arendt D."/>
            <person name="Savage R."/>
            <person name="Osoegawa K."/>
            <person name="de Jong P."/>
            <person name="Grimwood J."/>
            <person name="Chapman J.A."/>
            <person name="Shapiro H."/>
            <person name="Aerts A."/>
            <person name="Otillar R.P."/>
            <person name="Terry A.Y."/>
            <person name="Boore J.L."/>
            <person name="Grigoriev I.V."/>
            <person name="Lindberg D.R."/>
            <person name="Seaver E.C."/>
            <person name="Weisblat D.A."/>
            <person name="Putnam N.H."/>
            <person name="Rokhsar D.S."/>
        </authorList>
    </citation>
    <scope>NUCLEOTIDE SEQUENCE [LARGE SCALE GENOMIC DNA]</scope>
</reference>
<accession>V4BBL9</accession>
<dbReference type="Proteomes" id="UP000030746">
    <property type="component" value="Unassembled WGS sequence"/>
</dbReference>
<keyword evidence="2" id="KW-1185">Reference proteome</keyword>
<dbReference type="GeneID" id="20248175"/>
<evidence type="ECO:0008006" key="3">
    <source>
        <dbReference type="Google" id="ProtNLM"/>
    </source>
</evidence>
<dbReference type="GO" id="GO:0005829">
    <property type="term" value="C:cytosol"/>
    <property type="evidence" value="ECO:0007669"/>
    <property type="project" value="TreeGrafter"/>
</dbReference>
<proteinExistence type="predicted"/>
<dbReference type="PANTHER" id="PTHR46947">
    <property type="entry name" value="WD REPEAT-CONTAINING PROTEIN 73"/>
    <property type="match status" value="1"/>
</dbReference>
<dbReference type="InterPro" id="IPR015943">
    <property type="entry name" value="WD40/YVTN_repeat-like_dom_sf"/>
</dbReference>
<dbReference type="Gene3D" id="2.130.10.10">
    <property type="entry name" value="YVTN repeat-like/Quinoprotein amine dehydrogenase"/>
    <property type="match status" value="1"/>
</dbReference>
<dbReference type="OMA" id="HVIFGSH"/>
<dbReference type="InterPro" id="IPR042795">
    <property type="entry name" value="Wdr73"/>
</dbReference>
<sequence>MDPDLADEWLFESMKSYESLYMYDLQQPVITGDWVSQQGLCVCISDGKKHEVLELSLPDKLLSHQNNEGLLKDRDFRVETGGFLDFEIVQICHINNTRSMVTSIKDKNSIKVLQVGGTASNLISSKLTIHNNQPSNDSAVFGLLSGSHVVFGSKMSDLTMADIETGSKIATITGDRTPDKNISAVCPMDKNLSLVCEKATGNVHTLDSRDKNLTLNFEQEKNSSLKITNSNQKDSEAHWTMYSSCDQNKLYQLSNQGELRFLDRRNLSKAVTSKTDLKSSSESIGLKCSPCGSYLSVSGFDGNVHLFSTLKLESESKVDTIFRHEGHVANTDQSELRTTVNLWHSNQSDLVLSGAMDGSLHAWRPVLG</sequence>
<protein>
    <recommendedName>
        <fullName evidence="3">Anaphase-promoting complex subunit 4 WD40 domain-containing protein</fullName>
    </recommendedName>
</protein>
<organism evidence="1 2">
    <name type="scientific">Lottia gigantea</name>
    <name type="common">Giant owl limpet</name>
    <dbReference type="NCBI Taxonomy" id="225164"/>
    <lineage>
        <taxon>Eukaryota</taxon>
        <taxon>Metazoa</taxon>
        <taxon>Spiralia</taxon>
        <taxon>Lophotrochozoa</taxon>
        <taxon>Mollusca</taxon>
        <taxon>Gastropoda</taxon>
        <taxon>Patellogastropoda</taxon>
        <taxon>Lottioidea</taxon>
        <taxon>Lottiidae</taxon>
        <taxon>Lottia</taxon>
    </lineage>
</organism>
<dbReference type="KEGG" id="lgi:LOTGIDRAFT_230022"/>
<dbReference type="RefSeq" id="XP_009044470.1">
    <property type="nucleotide sequence ID" value="XM_009046222.1"/>
</dbReference>
<dbReference type="GO" id="GO:0000922">
    <property type="term" value="C:spindle pole"/>
    <property type="evidence" value="ECO:0007669"/>
    <property type="project" value="TreeGrafter"/>
</dbReference>
<dbReference type="EMBL" id="KB199651">
    <property type="protein sequence ID" value="ESP04961.1"/>
    <property type="molecule type" value="Genomic_DNA"/>
</dbReference>
<name>V4BBL9_LOTGI</name>
<dbReference type="OrthoDB" id="9822052at2759"/>
<dbReference type="SUPFAM" id="SSF50998">
    <property type="entry name" value="Quinoprotein alcohol dehydrogenase-like"/>
    <property type="match status" value="1"/>
</dbReference>
<evidence type="ECO:0000313" key="2">
    <source>
        <dbReference type="Proteomes" id="UP000030746"/>
    </source>
</evidence>
<dbReference type="PANTHER" id="PTHR46947:SF1">
    <property type="entry name" value="WD REPEAT-CONTAINING PROTEIN 73"/>
    <property type="match status" value="1"/>
</dbReference>
<dbReference type="AlphaFoldDB" id="V4BBL9"/>
<gene>
    <name evidence="1" type="ORF">LOTGIDRAFT_230022</name>
</gene>